<name>A0ACD3AKL0_9AGAR</name>
<evidence type="ECO:0000313" key="1">
    <source>
        <dbReference type="EMBL" id="TFK66276.1"/>
    </source>
</evidence>
<protein>
    <submittedName>
        <fullName evidence="1">Uncharacterized protein</fullName>
    </submittedName>
</protein>
<accession>A0ACD3AKL0</accession>
<gene>
    <name evidence="1" type="ORF">BDN72DRAFT_844553</name>
</gene>
<reference evidence="1 2" key="1">
    <citation type="journal article" date="2019" name="Nat. Ecol. Evol.">
        <title>Megaphylogeny resolves global patterns of mushroom evolution.</title>
        <authorList>
            <person name="Varga T."/>
            <person name="Krizsan K."/>
            <person name="Foldi C."/>
            <person name="Dima B."/>
            <person name="Sanchez-Garcia M."/>
            <person name="Sanchez-Ramirez S."/>
            <person name="Szollosi G.J."/>
            <person name="Szarkandi J.G."/>
            <person name="Papp V."/>
            <person name="Albert L."/>
            <person name="Andreopoulos W."/>
            <person name="Angelini C."/>
            <person name="Antonin V."/>
            <person name="Barry K.W."/>
            <person name="Bougher N.L."/>
            <person name="Buchanan P."/>
            <person name="Buyck B."/>
            <person name="Bense V."/>
            <person name="Catcheside P."/>
            <person name="Chovatia M."/>
            <person name="Cooper J."/>
            <person name="Damon W."/>
            <person name="Desjardin D."/>
            <person name="Finy P."/>
            <person name="Geml J."/>
            <person name="Haridas S."/>
            <person name="Hughes K."/>
            <person name="Justo A."/>
            <person name="Karasinski D."/>
            <person name="Kautmanova I."/>
            <person name="Kiss B."/>
            <person name="Kocsube S."/>
            <person name="Kotiranta H."/>
            <person name="LaButti K.M."/>
            <person name="Lechner B.E."/>
            <person name="Liimatainen K."/>
            <person name="Lipzen A."/>
            <person name="Lukacs Z."/>
            <person name="Mihaltcheva S."/>
            <person name="Morgado L.N."/>
            <person name="Niskanen T."/>
            <person name="Noordeloos M.E."/>
            <person name="Ohm R.A."/>
            <person name="Ortiz-Santana B."/>
            <person name="Ovrebo C."/>
            <person name="Racz N."/>
            <person name="Riley R."/>
            <person name="Savchenko A."/>
            <person name="Shiryaev A."/>
            <person name="Soop K."/>
            <person name="Spirin V."/>
            <person name="Szebenyi C."/>
            <person name="Tomsovsky M."/>
            <person name="Tulloss R.E."/>
            <person name="Uehling J."/>
            <person name="Grigoriev I.V."/>
            <person name="Vagvolgyi C."/>
            <person name="Papp T."/>
            <person name="Martin F.M."/>
            <person name="Miettinen O."/>
            <person name="Hibbett D.S."/>
            <person name="Nagy L.G."/>
        </authorList>
    </citation>
    <scope>NUCLEOTIDE SEQUENCE [LARGE SCALE GENOMIC DNA]</scope>
    <source>
        <strain evidence="1 2">NL-1719</strain>
    </source>
</reference>
<dbReference type="EMBL" id="ML208410">
    <property type="protein sequence ID" value="TFK66276.1"/>
    <property type="molecule type" value="Genomic_DNA"/>
</dbReference>
<proteinExistence type="predicted"/>
<keyword evidence="2" id="KW-1185">Reference proteome</keyword>
<dbReference type="Proteomes" id="UP000308600">
    <property type="component" value="Unassembled WGS sequence"/>
</dbReference>
<sequence length="182" mass="20746">MGAYNLMKQPWQPTSPVPPPSHPETSRQPQPQSPYEPLALPLEKTKPRRLYIIVLDDFLTVPTLQLAADTVRTLTEHLTKVDKEDDTAHYDIIVKYTTPEMDELMEETRGCTSVNFFVITGKITTLQASLTACRDACPQVPKSFVSLHEGSQVSYFKHLLRQWRKDGSYPFSCEALQMAYKE</sequence>
<evidence type="ECO:0000313" key="2">
    <source>
        <dbReference type="Proteomes" id="UP000308600"/>
    </source>
</evidence>
<organism evidence="1 2">
    <name type="scientific">Pluteus cervinus</name>
    <dbReference type="NCBI Taxonomy" id="181527"/>
    <lineage>
        <taxon>Eukaryota</taxon>
        <taxon>Fungi</taxon>
        <taxon>Dikarya</taxon>
        <taxon>Basidiomycota</taxon>
        <taxon>Agaricomycotina</taxon>
        <taxon>Agaricomycetes</taxon>
        <taxon>Agaricomycetidae</taxon>
        <taxon>Agaricales</taxon>
        <taxon>Pluteineae</taxon>
        <taxon>Pluteaceae</taxon>
        <taxon>Pluteus</taxon>
    </lineage>
</organism>